<dbReference type="SMART" id="SM01014">
    <property type="entry name" value="ARID"/>
    <property type="match status" value="1"/>
</dbReference>
<dbReference type="FunFam" id="1.10.150.60:FF:000013">
    <property type="entry name" value="AT-rich interactive domain-containing protein 4B"/>
    <property type="match status" value="1"/>
</dbReference>
<feature type="compositionally biased region" description="Basic and acidic residues" evidence="9">
    <location>
        <begin position="936"/>
        <end position="975"/>
    </location>
</feature>
<dbReference type="SMART" id="SM00501">
    <property type="entry name" value="BRIGHT"/>
    <property type="match status" value="1"/>
</dbReference>
<dbReference type="CDD" id="cd20390">
    <property type="entry name" value="Tudor_ARID4_rpt2"/>
    <property type="match status" value="1"/>
</dbReference>
<evidence type="ECO:0000259" key="10">
    <source>
        <dbReference type="PROSITE" id="PS51011"/>
    </source>
</evidence>
<dbReference type="FunFam" id="2.30.30.140:FF:000097">
    <property type="entry name" value="AT-rich interactive domain-containing protein 4B"/>
    <property type="match status" value="1"/>
</dbReference>
<feature type="domain" description="ARID" evidence="10">
    <location>
        <begin position="295"/>
        <end position="387"/>
    </location>
</feature>
<keyword evidence="7" id="KW-0804">Transcription</keyword>
<keyword evidence="4" id="KW-0156">Chromatin regulator</keyword>
<keyword evidence="1" id="KW-1017">Isopeptide bond</keyword>
<feature type="compositionally biased region" description="Polar residues" evidence="9">
    <location>
        <begin position="426"/>
        <end position="444"/>
    </location>
</feature>
<dbReference type="PANTHER" id="PTHR13964">
    <property type="entry name" value="RBP-RELATED"/>
    <property type="match status" value="1"/>
</dbReference>
<feature type="region of interest" description="Disordered" evidence="9">
    <location>
        <begin position="1247"/>
        <end position="1392"/>
    </location>
</feature>
<feature type="compositionally biased region" description="Basic and acidic residues" evidence="9">
    <location>
        <begin position="497"/>
        <end position="508"/>
    </location>
</feature>
<dbReference type="CDD" id="cd20389">
    <property type="entry name" value="Tudor_ARID4_rpt1"/>
    <property type="match status" value="1"/>
</dbReference>
<protein>
    <submittedName>
        <fullName evidence="11">Putative mucin-5ac</fullName>
    </submittedName>
</protein>
<feature type="region of interest" description="Disordered" evidence="9">
    <location>
        <begin position="643"/>
        <end position="767"/>
    </location>
</feature>
<dbReference type="FunFam" id="2.30.30.140:FF:000009">
    <property type="entry name" value="AT-rich interactive domain-containing protein 4B"/>
    <property type="match status" value="1"/>
</dbReference>
<feature type="compositionally biased region" description="Basic and acidic residues" evidence="9">
    <location>
        <begin position="536"/>
        <end position="577"/>
    </location>
</feature>
<dbReference type="InterPro" id="IPR051232">
    <property type="entry name" value="ARID/SWI1_ChromRemod"/>
</dbReference>
<feature type="compositionally biased region" description="Basic and acidic residues" evidence="9">
    <location>
        <begin position="1312"/>
        <end position="1324"/>
    </location>
</feature>
<dbReference type="GO" id="GO:0005634">
    <property type="term" value="C:nucleus"/>
    <property type="evidence" value="ECO:0007669"/>
    <property type="project" value="TreeGrafter"/>
</dbReference>
<reference evidence="11" key="1">
    <citation type="submission" date="2019-10" db="EMBL/GenBank/DDBJ databases">
        <title>Short sand fly seasons in Tbilisi, Georgia, hinder development of host immunity to saliva of the visceral leishmaniasis vector Phlebotomus kandelakii.</title>
        <authorList>
            <person name="Oliveira F."/>
            <person name="Giorgobiani E."/>
            <person name="Guimaraes-Costa A.B."/>
            <person name="Abdeladhim M."/>
            <person name="Oristian J."/>
            <person name="Tskhvaradze L."/>
            <person name="Tsertsvadze N."/>
            <person name="Zakalashvili M."/>
            <person name="Valenzuela J.G."/>
            <person name="Kamhawi S."/>
        </authorList>
    </citation>
    <scope>NUCLEOTIDE SEQUENCE</scope>
    <source>
        <strain evidence="11">Wild-capture in Tbilisi</strain>
        <tissue evidence="11">Salivary glands</tissue>
    </source>
</reference>
<feature type="compositionally biased region" description="Basic and acidic residues" evidence="9">
    <location>
        <begin position="986"/>
        <end position="1010"/>
    </location>
</feature>
<evidence type="ECO:0000313" key="11">
    <source>
        <dbReference type="EMBL" id="NBJ60731.1"/>
    </source>
</evidence>
<dbReference type="PANTHER" id="PTHR13964:SF27">
    <property type="entry name" value="HAT-TRICK, ISOFORM D"/>
    <property type="match status" value="1"/>
</dbReference>
<proteinExistence type="predicted"/>
<dbReference type="GO" id="GO:0000976">
    <property type="term" value="F:transcription cis-regulatory region binding"/>
    <property type="evidence" value="ECO:0007669"/>
    <property type="project" value="TreeGrafter"/>
</dbReference>
<evidence type="ECO:0000256" key="5">
    <source>
        <dbReference type="ARBA" id="ARBA00023015"/>
    </source>
</evidence>
<dbReference type="InterPro" id="IPR000953">
    <property type="entry name" value="Chromo/chromo_shadow_dom"/>
</dbReference>
<keyword evidence="8" id="KW-0539">Nucleus</keyword>
<dbReference type="SMART" id="SM00333">
    <property type="entry name" value="TUDOR"/>
    <property type="match status" value="1"/>
</dbReference>
<feature type="compositionally biased region" description="Low complexity" evidence="9">
    <location>
        <begin position="1095"/>
        <end position="1108"/>
    </location>
</feature>
<dbReference type="EMBL" id="GIFK01003028">
    <property type="protein sequence ID" value="NBJ60731.1"/>
    <property type="molecule type" value="Transcribed_RNA"/>
</dbReference>
<feature type="region of interest" description="Disordered" evidence="9">
    <location>
        <begin position="406"/>
        <end position="589"/>
    </location>
</feature>
<dbReference type="Pfam" id="PF11717">
    <property type="entry name" value="Tudor-knot"/>
    <property type="match status" value="1"/>
</dbReference>
<sequence>MQQVDDPPYLSVGTEVSAKYKGAFCEAKVRKVVRNIKCKVAYKQGLGSGTVSDDQIKGGLLRVGATVEVKHPDRREFVEATITKIQDCSQYTVVFDDGDITTLRRSALCLKSGRHFNESETLDQLPLTHPEHFGNPVVGGRRGRRSRAMHDDSSEDEEDAESTKPTPHEKEENIGKVVCVESTETKKKNQKENWFPGLVVAPTAQDTVRIRVKDEYLVRSFKDGRYYTVPKKEATQFTREMAKNQDGVAVQAALEYLDNDTLPPHWDRDALFGLSASSSDYEQEFDSDSSDDEPREEKDHFVAQLYKYMDDRGTPLNKGPSIVNKDIDLYRLFRAAQKLGGYNRVTSQNQWKAIALRLGFVPATTSITNLVKQAYKKFLQPFEEFNRKLGCTMVAHPRANRIKGRSLVRANSVASPKPVDAKETKSVSSTATDEFENSESSSEPTKTKRKLSTNSGNGGGGSKSKVVIEKVEKVDEKPVKEEEPEPPPKPPAKGKTAKVEKEVKEEVSSVKTPKVTAVKEEPVKVVEVPTTPSTSAKKEKPPIKVKNDEKRGRKKKDTESGDKSDSKEIKTEAKKVTESTPPDDFPVEVGDKLNVYYHEETVTYEAKVIEKSTQNGNPIFLVHYTGWNTRYDEWVPKDRIVENLTNKQKRTKSMAKSTPPVEKPTSMPPTKSSAKRGRGGSRSDSQPPRSTTPSSITSNSSRTKSPATPAQRRTTRGQPQNLRRTSNNTDISSLHTESDTDSDEPVKKPSRGTSFTIPGKAGAGNVPQLPEAIVPVVAMRNVGKEIQAALKEEEEATGSKGRDYDLNQIRSELKGFKEMKSPSPETAEQSPTSSSHHDHKTSLFDLSDSNTDSSEQKSDVVKGTSSECDSFGDDDSQSSEKLVKVEKSQPPTKAEKAKKQSEKKKEVELISEKKVAVSVEKMETKSFTGKQFKQSLAEKKKEEKAAKGERPAKRTTKAEKSPTKGEKKAAGEKTKSQTTPKAKAAAQEKKESLAKETSADGDVYEFKEPEPFEFEAAGAAAARKLPTPAVEVPPAPPEKKGKKTRQPPEDADAKPAGPASKKAKKSLTKAQQEPEKPKPVKKDDNLDALIPAHMIPIPKQTPVQPPVTTASSADPFDALRKSPCFNLTNTLSGSSPEMPAESTSKLPIFTDDKFSKLSVDVKRPIEFKSPAFVNSFTNVLDAPCQFGGTIKDVFKGTEDDKTRIDAAKDLETAKKMFLASELPFDIDKPSKIDVPSIADKILMKSMNTQQQTEVKSEDPQPPAALKSPELPQIATKTELPTPTPPPVKFEIPPVVKKEVVKPQAVLPNSDAGKTDPDMPKKNNDLCETIQKLESAIQKSSNLNRFTEDSSDSTDSEQRLVIEDESHSSEAVQAKDTEKKEPQLAKPEKNLSVPPLKVDSITLKEESLSFATKFQESLYGIKSPEHPSLVPKISQIQLEKDPLAVMKSPPREDVKPDLTCKESFDDFFVEKKEALPEGGQINESISLLLCEETIPCSPVASGHLRETGESAKRLHNPHPITADIKPVPMDIETTEVKTEPQRTPNSSPRDSISPDDRHEDLGTQKKRRRVRKSSESEATQPKRRKAVTRRTVASTTNGSDSEDNSDPNTLHRTHVRRSPKPCQYNFLVQLDPALNSSQRISILKKKIQELRKTYNQIKAELASIDRRRKKLRRRERENKKNQQKAAAT</sequence>
<feature type="compositionally biased region" description="Basic and acidic residues" evidence="9">
    <location>
        <begin position="466"/>
        <end position="481"/>
    </location>
</feature>
<feature type="region of interest" description="Disordered" evidence="9">
    <location>
        <begin position="1124"/>
        <end position="1143"/>
    </location>
</feature>
<evidence type="ECO:0000256" key="4">
    <source>
        <dbReference type="ARBA" id="ARBA00022853"/>
    </source>
</evidence>
<feature type="region of interest" description="Disordered" evidence="9">
    <location>
        <begin position="791"/>
        <end position="1119"/>
    </location>
</feature>
<feature type="compositionally biased region" description="Low complexity" evidence="9">
    <location>
        <begin position="682"/>
        <end position="706"/>
    </location>
</feature>
<evidence type="ECO:0000256" key="9">
    <source>
        <dbReference type="SAM" id="MobiDB-lite"/>
    </source>
</evidence>
<dbReference type="InterPro" id="IPR025995">
    <property type="entry name" value="Tudor-knot"/>
</dbReference>
<feature type="compositionally biased region" description="Basic and acidic residues" evidence="9">
    <location>
        <begin position="1551"/>
        <end position="1562"/>
    </location>
</feature>
<dbReference type="GO" id="GO:0005694">
    <property type="term" value="C:chromosome"/>
    <property type="evidence" value="ECO:0007669"/>
    <property type="project" value="UniProtKB-ARBA"/>
</dbReference>
<feature type="compositionally biased region" description="Polar residues" evidence="9">
    <location>
        <begin position="716"/>
        <end position="735"/>
    </location>
</feature>
<dbReference type="InterPro" id="IPR036431">
    <property type="entry name" value="ARID_dom_sf"/>
</dbReference>
<dbReference type="PROSITE" id="PS51011">
    <property type="entry name" value="ARID"/>
    <property type="match status" value="1"/>
</dbReference>
<dbReference type="Gene3D" id="1.10.150.60">
    <property type="entry name" value="ARID DNA-binding domain"/>
    <property type="match status" value="1"/>
</dbReference>
<feature type="compositionally biased region" description="Polar residues" evidence="9">
    <location>
        <begin position="925"/>
        <end position="934"/>
    </location>
</feature>
<dbReference type="CDD" id="cd16100">
    <property type="entry name" value="ARID"/>
    <property type="match status" value="1"/>
</dbReference>
<dbReference type="InterPro" id="IPR002999">
    <property type="entry name" value="Tudor"/>
</dbReference>
<dbReference type="Gene3D" id="2.30.30.140">
    <property type="match status" value="3"/>
</dbReference>
<feature type="compositionally biased region" description="Basic and acidic residues" evidence="9">
    <location>
        <begin position="881"/>
        <end position="924"/>
    </location>
</feature>
<dbReference type="Pfam" id="PF01388">
    <property type="entry name" value="ARID"/>
    <property type="match status" value="1"/>
</dbReference>
<dbReference type="GO" id="GO:0006325">
    <property type="term" value="P:chromatin organization"/>
    <property type="evidence" value="ECO:0007669"/>
    <property type="project" value="UniProtKB-KW"/>
</dbReference>
<feature type="region of interest" description="Disordered" evidence="9">
    <location>
        <begin position="121"/>
        <end position="172"/>
    </location>
</feature>
<evidence type="ECO:0000256" key="6">
    <source>
        <dbReference type="ARBA" id="ARBA00023125"/>
    </source>
</evidence>
<feature type="region of interest" description="Disordered" evidence="9">
    <location>
        <begin position="1664"/>
        <end position="1687"/>
    </location>
</feature>
<dbReference type="InterPro" id="IPR001606">
    <property type="entry name" value="ARID_dom"/>
</dbReference>
<feature type="compositionally biased region" description="Low complexity" evidence="9">
    <location>
        <begin position="1014"/>
        <end position="1030"/>
    </location>
</feature>
<evidence type="ECO:0000256" key="7">
    <source>
        <dbReference type="ARBA" id="ARBA00023163"/>
    </source>
</evidence>
<feature type="compositionally biased region" description="Basic and acidic residues" evidence="9">
    <location>
        <begin position="800"/>
        <end position="820"/>
    </location>
</feature>
<dbReference type="Pfam" id="PF08169">
    <property type="entry name" value="RBB1NT"/>
    <property type="match status" value="1"/>
</dbReference>
<feature type="compositionally biased region" description="Polar residues" evidence="9">
    <location>
        <begin position="823"/>
        <end position="834"/>
    </location>
</feature>
<evidence type="ECO:0000256" key="3">
    <source>
        <dbReference type="ARBA" id="ARBA00022843"/>
    </source>
</evidence>
<dbReference type="SMART" id="SM00298">
    <property type="entry name" value="CHROMO"/>
    <property type="match status" value="1"/>
</dbReference>
<feature type="compositionally biased region" description="Low complexity" evidence="9">
    <location>
        <begin position="976"/>
        <end position="985"/>
    </location>
</feature>
<keyword evidence="5" id="KW-0805">Transcription regulation</keyword>
<feature type="compositionally biased region" description="Basic and acidic residues" evidence="9">
    <location>
        <begin position="1355"/>
        <end position="1388"/>
    </location>
</feature>
<feature type="compositionally biased region" description="Polar residues" evidence="9">
    <location>
        <begin position="1125"/>
        <end position="1143"/>
    </location>
</feature>
<dbReference type="GO" id="GO:0006357">
    <property type="term" value="P:regulation of transcription by RNA polymerase II"/>
    <property type="evidence" value="ECO:0007669"/>
    <property type="project" value="TreeGrafter"/>
</dbReference>
<keyword evidence="6" id="KW-0238">DNA-binding</keyword>
<dbReference type="InterPro" id="IPR016197">
    <property type="entry name" value="Chromo-like_dom_sf"/>
</dbReference>
<feature type="compositionally biased region" description="Basic and acidic residues" evidence="9">
    <location>
        <begin position="1072"/>
        <end position="1085"/>
    </location>
</feature>
<keyword evidence="2" id="KW-0597">Phosphoprotein</keyword>
<dbReference type="SUPFAM" id="SSF46774">
    <property type="entry name" value="ARID-like"/>
    <property type="match status" value="1"/>
</dbReference>
<name>A0A6B2EC35_9DIPT</name>
<dbReference type="InterPro" id="IPR012603">
    <property type="entry name" value="ARID4A/B_PWWP"/>
</dbReference>
<feature type="region of interest" description="Disordered" evidence="9">
    <location>
        <begin position="1533"/>
        <end position="1616"/>
    </location>
</feature>
<dbReference type="SUPFAM" id="SSF63748">
    <property type="entry name" value="Tudor/PWWP/MBT"/>
    <property type="match status" value="1"/>
</dbReference>
<evidence type="ECO:0000256" key="2">
    <source>
        <dbReference type="ARBA" id="ARBA00022553"/>
    </source>
</evidence>
<organism evidence="11">
    <name type="scientific">Phlebotomus kandelakii</name>
    <dbReference type="NCBI Taxonomy" id="1109342"/>
    <lineage>
        <taxon>Eukaryota</taxon>
        <taxon>Metazoa</taxon>
        <taxon>Ecdysozoa</taxon>
        <taxon>Arthropoda</taxon>
        <taxon>Hexapoda</taxon>
        <taxon>Insecta</taxon>
        <taxon>Pterygota</taxon>
        <taxon>Neoptera</taxon>
        <taxon>Endopterygota</taxon>
        <taxon>Diptera</taxon>
        <taxon>Nematocera</taxon>
        <taxon>Psychodoidea</taxon>
        <taxon>Psychodidae</taxon>
        <taxon>Phlebotomus</taxon>
        <taxon>Larroussius</taxon>
    </lineage>
</organism>
<accession>A0A6B2EC35</accession>
<evidence type="ECO:0000256" key="1">
    <source>
        <dbReference type="ARBA" id="ARBA00022499"/>
    </source>
</evidence>
<evidence type="ECO:0000256" key="8">
    <source>
        <dbReference type="ARBA" id="ARBA00023242"/>
    </source>
</evidence>
<dbReference type="SUPFAM" id="SSF54160">
    <property type="entry name" value="Chromo domain-like"/>
    <property type="match status" value="1"/>
</dbReference>
<keyword evidence="3" id="KW-0832">Ubl conjugation</keyword>